<dbReference type="SUPFAM" id="SSF52540">
    <property type="entry name" value="P-loop containing nucleoside triphosphate hydrolases"/>
    <property type="match status" value="1"/>
</dbReference>
<keyword evidence="1" id="KW-0677">Repeat</keyword>
<accession>A0A5C3LJX8</accession>
<sequence length="321" mass="36670">IDILSKKVVHGAFQDSNERFDAPKCHPKTRIVILKKILDWAEAMDKSSRIMWMYGPAGSGKSAIAQTTAETFDGRRLAATFFFSRKSADRSSAKHLLTTIAYQMAISIPGMRSLVEQVVENDHSVFSRSLETQFRRLVINPFMEAMSRRQETMNSHLIIIDGLDECRDALVQGAIIKLFASFFTQYETLPLTLLIASRPERQIRDVFNIEDVNRISLRLVLDDTYNPDSDIKEYLQSKFSEIKQIHPLKQHIDPKWPSENIISQLVRKSSGQFIYASTAIKFISSLKYRPSERLDIILGNKQAGDETPFAHLDSLYMYTLA</sequence>
<organism evidence="3 4">
    <name type="scientific">Crucibulum laeve</name>
    <dbReference type="NCBI Taxonomy" id="68775"/>
    <lineage>
        <taxon>Eukaryota</taxon>
        <taxon>Fungi</taxon>
        <taxon>Dikarya</taxon>
        <taxon>Basidiomycota</taxon>
        <taxon>Agaricomycotina</taxon>
        <taxon>Agaricomycetes</taxon>
        <taxon>Agaricomycetidae</taxon>
        <taxon>Agaricales</taxon>
        <taxon>Agaricineae</taxon>
        <taxon>Nidulariaceae</taxon>
        <taxon>Crucibulum</taxon>
    </lineage>
</organism>
<gene>
    <name evidence="3" type="ORF">BDQ12DRAFT_574684</name>
</gene>
<evidence type="ECO:0000256" key="1">
    <source>
        <dbReference type="ARBA" id="ARBA00022737"/>
    </source>
</evidence>
<dbReference type="EMBL" id="ML213682">
    <property type="protein sequence ID" value="TFK32206.1"/>
    <property type="molecule type" value="Genomic_DNA"/>
</dbReference>
<dbReference type="PANTHER" id="PTHR10039">
    <property type="entry name" value="AMELOGENIN"/>
    <property type="match status" value="1"/>
</dbReference>
<dbReference type="PROSITE" id="PS50837">
    <property type="entry name" value="NACHT"/>
    <property type="match status" value="1"/>
</dbReference>
<dbReference type="STRING" id="68775.A0A5C3LJX8"/>
<feature type="domain" description="NACHT" evidence="2">
    <location>
        <begin position="49"/>
        <end position="199"/>
    </location>
</feature>
<dbReference type="InterPro" id="IPR007111">
    <property type="entry name" value="NACHT_NTPase"/>
</dbReference>
<feature type="non-terminal residue" evidence="3">
    <location>
        <position position="321"/>
    </location>
</feature>
<dbReference type="Pfam" id="PF24883">
    <property type="entry name" value="NPHP3_N"/>
    <property type="match status" value="1"/>
</dbReference>
<dbReference type="OrthoDB" id="5967843at2759"/>
<evidence type="ECO:0000313" key="3">
    <source>
        <dbReference type="EMBL" id="TFK32206.1"/>
    </source>
</evidence>
<reference evidence="3 4" key="1">
    <citation type="journal article" date="2019" name="Nat. Ecol. Evol.">
        <title>Megaphylogeny resolves global patterns of mushroom evolution.</title>
        <authorList>
            <person name="Varga T."/>
            <person name="Krizsan K."/>
            <person name="Foldi C."/>
            <person name="Dima B."/>
            <person name="Sanchez-Garcia M."/>
            <person name="Sanchez-Ramirez S."/>
            <person name="Szollosi G.J."/>
            <person name="Szarkandi J.G."/>
            <person name="Papp V."/>
            <person name="Albert L."/>
            <person name="Andreopoulos W."/>
            <person name="Angelini C."/>
            <person name="Antonin V."/>
            <person name="Barry K.W."/>
            <person name="Bougher N.L."/>
            <person name="Buchanan P."/>
            <person name="Buyck B."/>
            <person name="Bense V."/>
            <person name="Catcheside P."/>
            <person name="Chovatia M."/>
            <person name="Cooper J."/>
            <person name="Damon W."/>
            <person name="Desjardin D."/>
            <person name="Finy P."/>
            <person name="Geml J."/>
            <person name="Haridas S."/>
            <person name="Hughes K."/>
            <person name="Justo A."/>
            <person name="Karasinski D."/>
            <person name="Kautmanova I."/>
            <person name="Kiss B."/>
            <person name="Kocsube S."/>
            <person name="Kotiranta H."/>
            <person name="LaButti K.M."/>
            <person name="Lechner B.E."/>
            <person name="Liimatainen K."/>
            <person name="Lipzen A."/>
            <person name="Lukacs Z."/>
            <person name="Mihaltcheva S."/>
            <person name="Morgado L.N."/>
            <person name="Niskanen T."/>
            <person name="Noordeloos M.E."/>
            <person name="Ohm R.A."/>
            <person name="Ortiz-Santana B."/>
            <person name="Ovrebo C."/>
            <person name="Racz N."/>
            <person name="Riley R."/>
            <person name="Savchenko A."/>
            <person name="Shiryaev A."/>
            <person name="Soop K."/>
            <person name="Spirin V."/>
            <person name="Szebenyi C."/>
            <person name="Tomsovsky M."/>
            <person name="Tulloss R.E."/>
            <person name="Uehling J."/>
            <person name="Grigoriev I.V."/>
            <person name="Vagvolgyi C."/>
            <person name="Papp T."/>
            <person name="Martin F.M."/>
            <person name="Miettinen O."/>
            <person name="Hibbett D.S."/>
            <person name="Nagy L.G."/>
        </authorList>
    </citation>
    <scope>NUCLEOTIDE SEQUENCE [LARGE SCALE GENOMIC DNA]</scope>
    <source>
        <strain evidence="3 4">CBS 166.37</strain>
    </source>
</reference>
<dbReference type="AlphaFoldDB" id="A0A5C3LJX8"/>
<feature type="non-terminal residue" evidence="3">
    <location>
        <position position="1"/>
    </location>
</feature>
<dbReference type="Proteomes" id="UP000308652">
    <property type="component" value="Unassembled WGS sequence"/>
</dbReference>
<evidence type="ECO:0000313" key="4">
    <source>
        <dbReference type="Proteomes" id="UP000308652"/>
    </source>
</evidence>
<evidence type="ECO:0000259" key="2">
    <source>
        <dbReference type="PROSITE" id="PS50837"/>
    </source>
</evidence>
<keyword evidence="4" id="KW-1185">Reference proteome</keyword>
<dbReference type="InterPro" id="IPR056884">
    <property type="entry name" value="NPHP3-like_N"/>
</dbReference>
<dbReference type="InterPro" id="IPR027417">
    <property type="entry name" value="P-loop_NTPase"/>
</dbReference>
<protein>
    <recommendedName>
        <fullName evidence="2">NACHT domain-containing protein</fullName>
    </recommendedName>
</protein>
<dbReference type="Gene3D" id="3.40.50.300">
    <property type="entry name" value="P-loop containing nucleotide triphosphate hydrolases"/>
    <property type="match status" value="1"/>
</dbReference>
<proteinExistence type="predicted"/>
<name>A0A5C3LJX8_9AGAR</name>